<evidence type="ECO:0000313" key="6">
    <source>
        <dbReference type="Proteomes" id="UP000321749"/>
    </source>
</evidence>
<dbReference type="PROSITE" id="PS01319">
    <property type="entry name" value="RBFA"/>
    <property type="match status" value="1"/>
</dbReference>
<comment type="function">
    <text evidence="3">One of several proteins that assist in the late maturation steps of the functional core of the 30S ribosomal subunit. Associates with free 30S ribosomal subunits (but not with 30S subunits that are part of 70S ribosomes or polysomes). Required for efficient processing of 16S rRNA. May interact with the 5'-terminal helix region of 16S rRNA.</text>
</comment>
<dbReference type="EMBL" id="BJUU01000016">
    <property type="protein sequence ID" value="GEK80921.1"/>
    <property type="molecule type" value="Genomic_DNA"/>
</dbReference>
<proteinExistence type="inferred from homology"/>
<dbReference type="Pfam" id="PF02033">
    <property type="entry name" value="RBFA"/>
    <property type="match status" value="1"/>
</dbReference>
<dbReference type="PANTHER" id="PTHR33515:SF1">
    <property type="entry name" value="RIBOSOME-BINDING FACTOR A, CHLOROPLASTIC-RELATED"/>
    <property type="match status" value="1"/>
</dbReference>
<dbReference type="InterPro" id="IPR000238">
    <property type="entry name" value="RbfA"/>
</dbReference>
<sequence>MKENPRARKIADRIREITVRALEREVKDPRLGFVTITDVRVTGDLQHASIFYTVYGTDEERADTAIALASAKGVVRREIGKGLTLRLTPAIEFILDALPENAASIEHLLDEARMRDKAAHEAAAAAQYAGEADPYRKPHEDDERDDA</sequence>
<dbReference type="InterPro" id="IPR015946">
    <property type="entry name" value="KH_dom-like_a/b"/>
</dbReference>
<dbReference type="Proteomes" id="UP000321749">
    <property type="component" value="Unassembled WGS sequence"/>
</dbReference>
<dbReference type="InterPro" id="IPR023799">
    <property type="entry name" value="RbfA_dom_sf"/>
</dbReference>
<dbReference type="HAMAP" id="MF_00003">
    <property type="entry name" value="RbfA"/>
    <property type="match status" value="1"/>
</dbReference>
<protein>
    <recommendedName>
        <fullName evidence="3">Ribosome-binding factor A</fullName>
    </recommendedName>
</protein>
<evidence type="ECO:0000313" key="5">
    <source>
        <dbReference type="EMBL" id="GEK80921.1"/>
    </source>
</evidence>
<evidence type="ECO:0000256" key="2">
    <source>
        <dbReference type="ARBA" id="ARBA00022517"/>
    </source>
</evidence>
<feature type="compositionally biased region" description="Low complexity" evidence="4">
    <location>
        <begin position="121"/>
        <end position="132"/>
    </location>
</feature>
<keyword evidence="1 3" id="KW-0963">Cytoplasm</keyword>
<keyword evidence="6" id="KW-1185">Reference proteome</keyword>
<dbReference type="RefSeq" id="WP_146795612.1">
    <property type="nucleotide sequence ID" value="NZ_BJUU01000016.1"/>
</dbReference>
<comment type="similarity">
    <text evidence="3">Belongs to the RbfA family.</text>
</comment>
<dbReference type="GO" id="GO:0030490">
    <property type="term" value="P:maturation of SSU-rRNA"/>
    <property type="evidence" value="ECO:0007669"/>
    <property type="project" value="UniProtKB-UniRule"/>
</dbReference>
<dbReference type="SUPFAM" id="SSF89919">
    <property type="entry name" value="Ribosome-binding factor A, RbfA"/>
    <property type="match status" value="1"/>
</dbReference>
<accession>A0AA87RIH9</accession>
<feature type="region of interest" description="Disordered" evidence="4">
    <location>
        <begin position="120"/>
        <end position="147"/>
    </location>
</feature>
<gene>
    <name evidence="3 5" type="primary">rbfA</name>
    <name evidence="5" type="ORF">ABA31_22720</name>
</gene>
<dbReference type="GO" id="GO:0005829">
    <property type="term" value="C:cytosol"/>
    <property type="evidence" value="ECO:0007669"/>
    <property type="project" value="TreeGrafter"/>
</dbReference>
<name>A0AA87RIH9_9MICO</name>
<comment type="subcellular location">
    <subcellularLocation>
        <location evidence="3">Cytoplasm</location>
    </subcellularLocation>
</comment>
<keyword evidence="2 3" id="KW-0690">Ribosome biogenesis</keyword>
<organism evidence="5 6">
    <name type="scientific">Agrococcus baldri</name>
    <dbReference type="NCBI Taxonomy" id="153730"/>
    <lineage>
        <taxon>Bacteria</taxon>
        <taxon>Bacillati</taxon>
        <taxon>Actinomycetota</taxon>
        <taxon>Actinomycetes</taxon>
        <taxon>Micrococcales</taxon>
        <taxon>Microbacteriaceae</taxon>
        <taxon>Agrococcus</taxon>
    </lineage>
</organism>
<dbReference type="PANTHER" id="PTHR33515">
    <property type="entry name" value="RIBOSOME-BINDING FACTOR A, CHLOROPLASTIC-RELATED"/>
    <property type="match status" value="1"/>
</dbReference>
<dbReference type="Gene3D" id="3.30.300.20">
    <property type="match status" value="1"/>
</dbReference>
<reference evidence="5 6" key="1">
    <citation type="submission" date="2019-07" db="EMBL/GenBank/DDBJ databases">
        <title>Whole genome shotgun sequence of Agrococcus baldri NBRC 103055.</title>
        <authorList>
            <person name="Hosoyama A."/>
            <person name="Uohara A."/>
            <person name="Ohji S."/>
            <person name="Ichikawa N."/>
        </authorList>
    </citation>
    <scope>NUCLEOTIDE SEQUENCE [LARGE SCALE GENOMIC DNA]</scope>
    <source>
        <strain evidence="5 6">NBRC 103055</strain>
    </source>
</reference>
<dbReference type="InterPro" id="IPR020053">
    <property type="entry name" value="Ribosome-bd_factorA_CS"/>
</dbReference>
<evidence type="ECO:0000256" key="4">
    <source>
        <dbReference type="SAM" id="MobiDB-lite"/>
    </source>
</evidence>
<dbReference type="NCBIfam" id="TIGR00082">
    <property type="entry name" value="rbfA"/>
    <property type="match status" value="1"/>
</dbReference>
<dbReference type="GO" id="GO:0043024">
    <property type="term" value="F:ribosomal small subunit binding"/>
    <property type="evidence" value="ECO:0007669"/>
    <property type="project" value="TreeGrafter"/>
</dbReference>
<comment type="subunit">
    <text evidence="3">Monomer. Binds 30S ribosomal subunits, but not 50S ribosomal subunits or 70S ribosomes.</text>
</comment>
<evidence type="ECO:0000256" key="1">
    <source>
        <dbReference type="ARBA" id="ARBA00022490"/>
    </source>
</evidence>
<evidence type="ECO:0000256" key="3">
    <source>
        <dbReference type="HAMAP-Rule" id="MF_00003"/>
    </source>
</evidence>
<comment type="caution">
    <text evidence="5">The sequence shown here is derived from an EMBL/GenBank/DDBJ whole genome shotgun (WGS) entry which is preliminary data.</text>
</comment>
<dbReference type="AlphaFoldDB" id="A0AA87RIH9"/>
<feature type="compositionally biased region" description="Basic and acidic residues" evidence="4">
    <location>
        <begin position="133"/>
        <end position="147"/>
    </location>
</feature>